<dbReference type="AlphaFoldDB" id="A0A552JNZ0"/>
<evidence type="ECO:0000313" key="2">
    <source>
        <dbReference type="Proteomes" id="UP000320523"/>
    </source>
</evidence>
<name>A0A552JNZ0_9CHRO</name>
<protein>
    <submittedName>
        <fullName evidence="1">Uncharacterized protein</fullName>
    </submittedName>
</protein>
<sequence length="71" mass="8209">MTTAFISKTIIVYRPQTTIFMLTHPHKTVKDSIVLRFFILVGFHPVSETEGLHPTLKIKSRGRFRFRGGYS</sequence>
<dbReference type="EMBL" id="SFAT01000095">
    <property type="protein sequence ID" value="TRU97480.1"/>
    <property type="molecule type" value="Genomic_DNA"/>
</dbReference>
<comment type="caution">
    <text evidence="1">The sequence shown here is derived from an EMBL/GenBank/DDBJ whole genome shotgun (WGS) entry which is preliminary data.</text>
</comment>
<evidence type="ECO:0000313" key="1">
    <source>
        <dbReference type="EMBL" id="TRU97480.1"/>
    </source>
</evidence>
<gene>
    <name evidence="1" type="ORF">EWV75_09120</name>
</gene>
<organism evidence="1 2">
    <name type="scientific">Microcystis wesenbergii Mw_QC_S_20081001_S30D</name>
    <dbReference type="NCBI Taxonomy" id="2486245"/>
    <lineage>
        <taxon>Bacteria</taxon>
        <taxon>Bacillati</taxon>
        <taxon>Cyanobacteriota</taxon>
        <taxon>Cyanophyceae</taxon>
        <taxon>Oscillatoriophycideae</taxon>
        <taxon>Chroococcales</taxon>
        <taxon>Microcystaceae</taxon>
        <taxon>Microcystis</taxon>
    </lineage>
</organism>
<dbReference type="Proteomes" id="UP000320523">
    <property type="component" value="Unassembled WGS sequence"/>
</dbReference>
<reference evidence="1 2" key="1">
    <citation type="submission" date="2019-01" db="EMBL/GenBank/DDBJ databases">
        <title>Coherence of Microcystis species and biogeography revealed through population genomics.</title>
        <authorList>
            <person name="Perez-Carrascal O.M."/>
            <person name="Terrat Y."/>
            <person name="Giani A."/>
            <person name="Fortin N."/>
            <person name="Tromas N."/>
            <person name="Shapiro B.J."/>
        </authorList>
    </citation>
    <scope>NUCLEOTIDE SEQUENCE [LARGE SCALE GENOMIC DNA]</scope>
    <source>
        <strain evidence="1">Mw_QC_S_20081001_S30D</strain>
    </source>
</reference>
<accession>A0A552JNZ0</accession>
<proteinExistence type="predicted"/>